<evidence type="ECO:0000313" key="4">
    <source>
        <dbReference type="Proteomes" id="UP000197092"/>
    </source>
</evidence>
<dbReference type="AlphaFoldDB" id="A0AAN1KQP4"/>
<evidence type="ECO:0008006" key="5">
    <source>
        <dbReference type="Google" id="ProtNLM"/>
    </source>
</evidence>
<dbReference type="SUPFAM" id="SSF48695">
    <property type="entry name" value="Multiheme cytochromes"/>
    <property type="match status" value="1"/>
</dbReference>
<dbReference type="InterPro" id="IPR036280">
    <property type="entry name" value="Multihaem_cyt_sf"/>
</dbReference>
<name>A0AAN1KQP4_9VIBR</name>
<dbReference type="KEGG" id="vsh:BSZ05_23465"/>
<proteinExistence type="predicted"/>
<evidence type="ECO:0000259" key="2">
    <source>
        <dbReference type="Pfam" id="PF18551"/>
    </source>
</evidence>
<feature type="domain" description="GGDEF" evidence="1">
    <location>
        <begin position="318"/>
        <end position="404"/>
    </location>
</feature>
<dbReference type="InterPro" id="IPR000160">
    <property type="entry name" value="GGDEF_dom"/>
</dbReference>
<dbReference type="InterPro" id="IPR040572">
    <property type="entry name" value="TackOD1"/>
</dbReference>
<reference evidence="4" key="1">
    <citation type="submission" date="2016-12" db="EMBL/GenBank/DDBJ databases">
        <title>Comparative genomic analysis reveals the diversity, evolution, and environmental adaptation strategies of the genus Vibrio.</title>
        <authorList>
            <person name="Lin H."/>
            <person name="Wang X."/>
            <person name="Zhang X.-H."/>
        </authorList>
    </citation>
    <scope>NUCLEOTIDE SEQUENCE [LARGE SCALE GENOMIC DNA]</scope>
    <source>
        <strain evidence="4">QT6D1</strain>
    </source>
</reference>
<dbReference type="RefSeq" id="WP_088878610.1">
    <property type="nucleotide sequence ID" value="NZ_CP018309.1"/>
</dbReference>
<feature type="domain" description="Thaumarchaeal output" evidence="2">
    <location>
        <begin position="99"/>
        <end position="284"/>
    </location>
</feature>
<dbReference type="Pfam" id="PF18551">
    <property type="entry name" value="TackOD1"/>
    <property type="match status" value="1"/>
</dbReference>
<evidence type="ECO:0000313" key="3">
    <source>
        <dbReference type="EMBL" id="ASI92728.1"/>
    </source>
</evidence>
<gene>
    <name evidence="3" type="ORF">BSZ05_23465</name>
</gene>
<organism evidence="3 4">
    <name type="scientific">Vibrio mediterranei</name>
    <dbReference type="NCBI Taxonomy" id="689"/>
    <lineage>
        <taxon>Bacteria</taxon>
        <taxon>Pseudomonadati</taxon>
        <taxon>Pseudomonadota</taxon>
        <taxon>Gammaproteobacteria</taxon>
        <taxon>Vibrionales</taxon>
        <taxon>Vibrionaceae</taxon>
        <taxon>Vibrio</taxon>
    </lineage>
</organism>
<dbReference type="EMBL" id="CP018309">
    <property type="protein sequence ID" value="ASI92728.1"/>
    <property type="molecule type" value="Genomic_DNA"/>
</dbReference>
<dbReference type="Proteomes" id="UP000197092">
    <property type="component" value="Chromosome 2"/>
</dbReference>
<sequence>MTICVLGKVPQLLSNSALELKSVSLNETLLAQSGVVCVLNLNNEEQDRILSQIHRSKYGWSWRVFTCQSSFLSDYLSDGLVDSDWLSSKEKHLPFEKLNRIINEPNDKLLAYLWLDEARTLSPMKVISETAIYRYPLLDIYHNQVRTPFRYLHRLVDADLIEAEQCVDRVRYCHSCQSGHLNFVDTCPSCHSIDIKTFDALHCFTCGHVDDAKLFLSRRTMSCPKCHTELKHIGVDYDRPLELYDCNNCHQEFVESDVVAKCMTCDHTNSVSELTSRSFYRYSVGESAQRYLLDDQLESKRNIILSGSVTTSVFEATLAWKNQLSLRHKHQDLLIGIKVQNIDDYILKFGDVAYIEFISAFSEQLESLFRTTDLSCQYTDDVFFILLPHCESSFLSIIETRISEFAVKVDSDLLSLIVKSWLLPSIDLTVATEWLSERKSELND</sequence>
<dbReference type="Pfam" id="PF00990">
    <property type="entry name" value="GGDEF"/>
    <property type="match status" value="1"/>
</dbReference>
<accession>A0AAN1KQP4</accession>
<evidence type="ECO:0000259" key="1">
    <source>
        <dbReference type="Pfam" id="PF00990"/>
    </source>
</evidence>
<protein>
    <recommendedName>
        <fullName evidence="5">Diguanylate cyclase</fullName>
    </recommendedName>
</protein>